<comment type="cofactor">
    <cofactor evidence="1">
        <name>FMN</name>
        <dbReference type="ChEBI" id="CHEBI:58210"/>
    </cofactor>
</comment>
<comment type="similarity">
    <text evidence="4">Belongs to the flavoredoxin family.</text>
</comment>
<evidence type="ECO:0000256" key="4">
    <source>
        <dbReference type="ARBA" id="ARBA00038054"/>
    </source>
</evidence>
<keyword evidence="2" id="KW-0285">Flavoprotein</keyword>
<evidence type="ECO:0000256" key="3">
    <source>
        <dbReference type="ARBA" id="ARBA00022643"/>
    </source>
</evidence>
<protein>
    <submittedName>
        <fullName evidence="6">Nitrilotriacetate monooxygenase component B</fullName>
    </submittedName>
</protein>
<sequence length="206" mass="22786">MGSFDPENYSHSDIYKLMVGAIVPRPIALVSTVDENGIRNLAPFSYFTAVCSSPPTLLFCPAVRASTQGRKDTLRNVLSTEEFVVNVVSWDIASQMNVTSAEVAFEVDEFELSGLTPVASAVVRAPRVAESPIQMECKLRNVVTISEQVGGASIVIGEIIRFHVREGLMNEFKIDPDKFNAIGRMGGPTYIRTLDRFEMERPKLRN</sequence>
<name>A0A2Z5G6R1_9BACT</name>
<dbReference type="SUPFAM" id="SSF50475">
    <property type="entry name" value="FMN-binding split barrel"/>
    <property type="match status" value="1"/>
</dbReference>
<dbReference type="GO" id="GO:0016646">
    <property type="term" value="F:oxidoreductase activity, acting on the CH-NH group of donors, NAD or NADP as acceptor"/>
    <property type="evidence" value="ECO:0007669"/>
    <property type="project" value="UniProtKB-ARBA"/>
</dbReference>
<evidence type="ECO:0000259" key="5">
    <source>
        <dbReference type="SMART" id="SM00903"/>
    </source>
</evidence>
<dbReference type="GO" id="GO:0010181">
    <property type="term" value="F:FMN binding"/>
    <property type="evidence" value="ECO:0007669"/>
    <property type="project" value="InterPro"/>
</dbReference>
<evidence type="ECO:0000313" key="7">
    <source>
        <dbReference type="Proteomes" id="UP000253606"/>
    </source>
</evidence>
<dbReference type="SMART" id="SM00903">
    <property type="entry name" value="Flavin_Reduct"/>
    <property type="match status" value="1"/>
</dbReference>
<dbReference type="GO" id="GO:0004497">
    <property type="term" value="F:monooxygenase activity"/>
    <property type="evidence" value="ECO:0007669"/>
    <property type="project" value="UniProtKB-KW"/>
</dbReference>
<dbReference type="Proteomes" id="UP000253606">
    <property type="component" value="Chromosome"/>
</dbReference>
<accession>A0A2Z5G6R1</accession>
<gene>
    <name evidence="6" type="ORF">ACPOL_5686</name>
</gene>
<dbReference type="KEGG" id="abas:ACPOL_5686"/>
<keyword evidence="7" id="KW-1185">Reference proteome</keyword>
<keyword evidence="6" id="KW-0560">Oxidoreductase</keyword>
<organism evidence="6 7">
    <name type="scientific">Acidisarcina polymorpha</name>
    <dbReference type="NCBI Taxonomy" id="2211140"/>
    <lineage>
        <taxon>Bacteria</taxon>
        <taxon>Pseudomonadati</taxon>
        <taxon>Acidobacteriota</taxon>
        <taxon>Terriglobia</taxon>
        <taxon>Terriglobales</taxon>
        <taxon>Acidobacteriaceae</taxon>
        <taxon>Acidisarcina</taxon>
    </lineage>
</organism>
<dbReference type="PANTHER" id="PTHR33798:SF5">
    <property type="entry name" value="FLAVIN REDUCTASE LIKE DOMAIN-CONTAINING PROTEIN"/>
    <property type="match status" value="1"/>
</dbReference>
<reference evidence="6 7" key="1">
    <citation type="journal article" date="2018" name="Front. Microbiol.">
        <title>Hydrolytic Capabilities as a Key to Environmental Success: Chitinolytic and Cellulolytic Acidobacteria From Acidic Sub-arctic Soils and Boreal Peatlands.</title>
        <authorList>
            <person name="Belova S.E."/>
            <person name="Ravin N.V."/>
            <person name="Pankratov T.A."/>
            <person name="Rakitin A.L."/>
            <person name="Ivanova A.A."/>
            <person name="Beletsky A.V."/>
            <person name="Mardanov A.V."/>
            <person name="Sinninghe Damste J.S."/>
            <person name="Dedysh S.N."/>
        </authorList>
    </citation>
    <scope>NUCLEOTIDE SEQUENCE [LARGE SCALE GENOMIC DNA]</scope>
    <source>
        <strain evidence="6 7">SBC82</strain>
    </source>
</reference>
<dbReference type="AlphaFoldDB" id="A0A2Z5G6R1"/>
<evidence type="ECO:0000313" key="6">
    <source>
        <dbReference type="EMBL" id="AXC14932.1"/>
    </source>
</evidence>
<dbReference type="Gene3D" id="2.30.110.10">
    <property type="entry name" value="Electron Transport, Fmn-binding Protein, Chain A"/>
    <property type="match status" value="1"/>
</dbReference>
<evidence type="ECO:0000256" key="2">
    <source>
        <dbReference type="ARBA" id="ARBA00022630"/>
    </source>
</evidence>
<feature type="domain" description="Flavin reductase like" evidence="5">
    <location>
        <begin position="20"/>
        <end position="177"/>
    </location>
</feature>
<proteinExistence type="inferred from homology"/>
<keyword evidence="3" id="KW-0288">FMN</keyword>
<dbReference type="InterPro" id="IPR002563">
    <property type="entry name" value="Flavin_Rdtase-like_dom"/>
</dbReference>
<keyword evidence="6" id="KW-0503">Monooxygenase</keyword>
<dbReference type="InterPro" id="IPR012349">
    <property type="entry name" value="Split_barrel_FMN-bd"/>
</dbReference>
<dbReference type="PANTHER" id="PTHR33798">
    <property type="entry name" value="FLAVOPROTEIN OXYGENASE"/>
    <property type="match status" value="1"/>
</dbReference>
<dbReference type="Pfam" id="PF01613">
    <property type="entry name" value="Flavin_Reduct"/>
    <property type="match status" value="1"/>
</dbReference>
<evidence type="ECO:0000256" key="1">
    <source>
        <dbReference type="ARBA" id="ARBA00001917"/>
    </source>
</evidence>
<dbReference type="EMBL" id="CP030840">
    <property type="protein sequence ID" value="AXC14932.1"/>
    <property type="molecule type" value="Genomic_DNA"/>
</dbReference>